<feature type="compositionally biased region" description="Low complexity" evidence="3">
    <location>
        <begin position="1"/>
        <end position="16"/>
    </location>
</feature>
<dbReference type="PANTHER" id="PTHR30055:SF226">
    <property type="entry name" value="HTH-TYPE TRANSCRIPTIONAL REGULATOR PKSA"/>
    <property type="match status" value="1"/>
</dbReference>
<dbReference type="RefSeq" id="WP_318784506.1">
    <property type="nucleotide sequence ID" value="NZ_JADBDZ010000001.1"/>
</dbReference>
<dbReference type="SUPFAM" id="SSF46689">
    <property type="entry name" value="Homeodomain-like"/>
    <property type="match status" value="1"/>
</dbReference>
<feature type="region of interest" description="Disordered" evidence="3">
    <location>
        <begin position="1"/>
        <end position="29"/>
    </location>
</feature>
<dbReference type="InterPro" id="IPR050109">
    <property type="entry name" value="HTH-type_TetR-like_transc_reg"/>
</dbReference>
<evidence type="ECO:0000259" key="4">
    <source>
        <dbReference type="PROSITE" id="PS50977"/>
    </source>
</evidence>
<feature type="DNA-binding region" description="H-T-H motif" evidence="2">
    <location>
        <begin position="54"/>
        <end position="73"/>
    </location>
</feature>
<evidence type="ECO:0000313" key="5">
    <source>
        <dbReference type="EMBL" id="MBE1537094.1"/>
    </source>
</evidence>
<organism evidence="5 6">
    <name type="scientific">Actinomadura algeriensis</name>
    <dbReference type="NCBI Taxonomy" id="1679523"/>
    <lineage>
        <taxon>Bacteria</taxon>
        <taxon>Bacillati</taxon>
        <taxon>Actinomycetota</taxon>
        <taxon>Actinomycetes</taxon>
        <taxon>Streptosporangiales</taxon>
        <taxon>Thermomonosporaceae</taxon>
        <taxon>Actinomadura</taxon>
    </lineage>
</organism>
<keyword evidence="1 2" id="KW-0238">DNA-binding</keyword>
<evidence type="ECO:0000256" key="2">
    <source>
        <dbReference type="PROSITE-ProRule" id="PRU00335"/>
    </source>
</evidence>
<gene>
    <name evidence="5" type="ORF">H4W34_006927</name>
</gene>
<dbReference type="InterPro" id="IPR001647">
    <property type="entry name" value="HTH_TetR"/>
</dbReference>
<protein>
    <submittedName>
        <fullName evidence="5">AcrR family transcriptional regulator</fullName>
    </submittedName>
</protein>
<dbReference type="Pfam" id="PF00440">
    <property type="entry name" value="TetR_N"/>
    <property type="match status" value="1"/>
</dbReference>
<evidence type="ECO:0000313" key="6">
    <source>
        <dbReference type="Proteomes" id="UP000627838"/>
    </source>
</evidence>
<keyword evidence="6" id="KW-1185">Reference proteome</keyword>
<accession>A0ABR9K2L8</accession>
<name>A0ABR9K2L8_9ACTN</name>
<feature type="domain" description="HTH tetR-type" evidence="4">
    <location>
        <begin position="30"/>
        <end position="91"/>
    </location>
</feature>
<dbReference type="Gene3D" id="1.10.357.10">
    <property type="entry name" value="Tetracycline Repressor, domain 2"/>
    <property type="match status" value="1"/>
</dbReference>
<dbReference type="EMBL" id="JADBDZ010000001">
    <property type="protein sequence ID" value="MBE1537094.1"/>
    <property type="molecule type" value="Genomic_DNA"/>
</dbReference>
<dbReference type="Proteomes" id="UP000627838">
    <property type="component" value="Unassembled WGS sequence"/>
</dbReference>
<comment type="caution">
    <text evidence="5">The sequence shown here is derived from an EMBL/GenBank/DDBJ whole genome shotgun (WGS) entry which is preliminary data.</text>
</comment>
<dbReference type="InterPro" id="IPR009057">
    <property type="entry name" value="Homeodomain-like_sf"/>
</dbReference>
<reference evidence="5 6" key="1">
    <citation type="submission" date="2020-10" db="EMBL/GenBank/DDBJ databases">
        <title>Sequencing the genomes of 1000 actinobacteria strains.</title>
        <authorList>
            <person name="Klenk H.-P."/>
        </authorList>
    </citation>
    <scope>NUCLEOTIDE SEQUENCE [LARGE SCALE GENOMIC DNA]</scope>
    <source>
        <strain evidence="5 6">DSM 46744</strain>
    </source>
</reference>
<dbReference type="PANTHER" id="PTHR30055">
    <property type="entry name" value="HTH-TYPE TRANSCRIPTIONAL REGULATOR RUTR"/>
    <property type="match status" value="1"/>
</dbReference>
<proteinExistence type="predicted"/>
<sequence>MTGTPAQSSQPAESQQTGDAPRPRRRLTAEARRSSILAAARRAFTESGDMSGTTIKVIAEHSGISEGVIYRHFESKEQLFFEAVVEPLKEAVDDLVAATATVDRDQPLTPELQLKTMTGLYRQLISTLEEVLPLLGLVLFGDPQVARRFYRENFSVAMDRLAEAWREVEDRYGFPFESPDISARAVMGIAFILALESHHSRGFDRHRAVSLISEGTVKGFFPAIEPTRRRR</sequence>
<dbReference type="PROSITE" id="PS50977">
    <property type="entry name" value="HTH_TETR_2"/>
    <property type="match status" value="1"/>
</dbReference>
<evidence type="ECO:0000256" key="3">
    <source>
        <dbReference type="SAM" id="MobiDB-lite"/>
    </source>
</evidence>
<evidence type="ECO:0000256" key="1">
    <source>
        <dbReference type="ARBA" id="ARBA00023125"/>
    </source>
</evidence>